<reference evidence="1 2" key="1">
    <citation type="submission" date="2014-04" db="EMBL/GenBank/DDBJ databases">
        <authorList>
            <consortium name="DOE Joint Genome Institute"/>
            <person name="Kuo A."/>
            <person name="Martino E."/>
            <person name="Perotto S."/>
            <person name="Kohler A."/>
            <person name="Nagy L.G."/>
            <person name="Floudas D."/>
            <person name="Copeland A."/>
            <person name="Barry K.W."/>
            <person name="Cichocki N."/>
            <person name="Veneault-Fourrey C."/>
            <person name="LaButti K."/>
            <person name="Lindquist E.A."/>
            <person name="Lipzen A."/>
            <person name="Lundell T."/>
            <person name="Morin E."/>
            <person name="Murat C."/>
            <person name="Sun H."/>
            <person name="Tunlid A."/>
            <person name="Henrissat B."/>
            <person name="Grigoriev I.V."/>
            <person name="Hibbett D.S."/>
            <person name="Martin F."/>
            <person name="Nordberg H.P."/>
            <person name="Cantor M.N."/>
            <person name="Hua S.X."/>
        </authorList>
    </citation>
    <scope>NUCLEOTIDE SEQUENCE [LARGE SCALE GENOMIC DNA]</scope>
    <source>
        <strain evidence="1 2">Zn</strain>
    </source>
</reference>
<dbReference type="EMBL" id="KN832870">
    <property type="protein sequence ID" value="KIN08712.1"/>
    <property type="molecule type" value="Genomic_DNA"/>
</dbReference>
<name>A0A0C3I2T6_OIDMZ</name>
<dbReference type="SUPFAM" id="SSF63829">
    <property type="entry name" value="Calcium-dependent phosphotriesterase"/>
    <property type="match status" value="1"/>
</dbReference>
<evidence type="ECO:0008006" key="3">
    <source>
        <dbReference type="Google" id="ProtNLM"/>
    </source>
</evidence>
<protein>
    <recommendedName>
        <fullName evidence="3">SMP-30/Gluconolactonase/LRE-like region domain-containing protein</fullName>
    </recommendedName>
</protein>
<reference evidence="2" key="2">
    <citation type="submission" date="2015-01" db="EMBL/GenBank/DDBJ databases">
        <title>Evolutionary Origins and Diversification of the Mycorrhizal Mutualists.</title>
        <authorList>
            <consortium name="DOE Joint Genome Institute"/>
            <consortium name="Mycorrhizal Genomics Consortium"/>
            <person name="Kohler A."/>
            <person name="Kuo A."/>
            <person name="Nagy L.G."/>
            <person name="Floudas D."/>
            <person name="Copeland A."/>
            <person name="Barry K.W."/>
            <person name="Cichocki N."/>
            <person name="Veneault-Fourrey C."/>
            <person name="LaButti K."/>
            <person name="Lindquist E.A."/>
            <person name="Lipzen A."/>
            <person name="Lundell T."/>
            <person name="Morin E."/>
            <person name="Murat C."/>
            <person name="Riley R."/>
            <person name="Ohm R."/>
            <person name="Sun H."/>
            <person name="Tunlid A."/>
            <person name="Henrissat B."/>
            <person name="Grigoriev I.V."/>
            <person name="Hibbett D.S."/>
            <person name="Martin F."/>
        </authorList>
    </citation>
    <scope>NUCLEOTIDE SEQUENCE [LARGE SCALE GENOMIC DNA]</scope>
    <source>
        <strain evidence="2">Zn</strain>
    </source>
</reference>
<dbReference type="InterPro" id="IPR052998">
    <property type="entry name" value="Hetero-Diels-Alderase-like"/>
</dbReference>
<dbReference type="HOGENOM" id="CLU_052989_3_0_1"/>
<dbReference type="InParanoid" id="A0A0C3I2T6"/>
<dbReference type="Gene3D" id="2.120.10.30">
    <property type="entry name" value="TolB, C-terminal domain"/>
    <property type="match status" value="1"/>
</dbReference>
<organism evidence="1 2">
    <name type="scientific">Oidiodendron maius (strain Zn)</name>
    <dbReference type="NCBI Taxonomy" id="913774"/>
    <lineage>
        <taxon>Eukaryota</taxon>
        <taxon>Fungi</taxon>
        <taxon>Dikarya</taxon>
        <taxon>Ascomycota</taxon>
        <taxon>Pezizomycotina</taxon>
        <taxon>Leotiomycetes</taxon>
        <taxon>Leotiomycetes incertae sedis</taxon>
        <taxon>Myxotrichaceae</taxon>
        <taxon>Oidiodendron</taxon>
    </lineage>
</organism>
<sequence length="214" mass="22777">MTNFDKSSKAAVKKVMNLTEMGLPNGMELLSKPNRTILAADSQKGAVFKIDIGTGKHEIVIDIDEMKNPENPIVPIAVNGIKIREGYLYWTNSSKALFCRIKINEDGTAAGDVEILGEGLVGDDFCFDQKGNAWLTQNPLNTVGVVKAQGGIVTVAGKLDQLTLAGGTACQFDRKSGNEHILYVVTTGGLGGPVNGTDVEGGKVTALDTSKFKY</sequence>
<dbReference type="STRING" id="913774.A0A0C3I2T6"/>
<evidence type="ECO:0000313" key="1">
    <source>
        <dbReference type="EMBL" id="KIN08712.1"/>
    </source>
</evidence>
<evidence type="ECO:0000313" key="2">
    <source>
        <dbReference type="Proteomes" id="UP000054321"/>
    </source>
</evidence>
<gene>
    <name evidence="1" type="ORF">OIDMADRAFT_188386</name>
</gene>
<dbReference type="OrthoDB" id="9977941at2759"/>
<accession>A0A0C3I2T6</accession>
<dbReference type="PANTHER" id="PTHR42060">
    <property type="entry name" value="NHL REPEAT-CONTAINING PROTEIN-RELATED"/>
    <property type="match status" value="1"/>
</dbReference>
<keyword evidence="2" id="KW-1185">Reference proteome</keyword>
<dbReference type="PANTHER" id="PTHR42060:SF1">
    <property type="entry name" value="NHL REPEAT-CONTAINING PROTEIN"/>
    <property type="match status" value="1"/>
</dbReference>
<dbReference type="InterPro" id="IPR011042">
    <property type="entry name" value="6-blade_b-propeller_TolB-like"/>
</dbReference>
<dbReference type="AlphaFoldDB" id="A0A0C3I2T6"/>
<dbReference type="Proteomes" id="UP000054321">
    <property type="component" value="Unassembled WGS sequence"/>
</dbReference>
<proteinExistence type="predicted"/>